<feature type="domain" description="CSD" evidence="3">
    <location>
        <begin position="2"/>
        <end position="67"/>
    </location>
</feature>
<protein>
    <submittedName>
        <fullName evidence="4">Cold-shock DNA-binding domain protein</fullName>
    </submittedName>
</protein>
<dbReference type="Gene3D" id="2.40.50.140">
    <property type="entry name" value="Nucleic acid-binding proteins"/>
    <property type="match status" value="1"/>
</dbReference>
<dbReference type="OrthoDB" id="72963at2"/>
<dbReference type="PANTHER" id="PTHR12962:SF1">
    <property type="entry name" value="COLD SHOCK DOMAIN-CONTAINING PROTEIN CG9705"/>
    <property type="match status" value="1"/>
</dbReference>
<dbReference type="RefSeq" id="WP_012585519.1">
    <property type="nucleotide sequence ID" value="NC_011662.2"/>
</dbReference>
<keyword evidence="2" id="KW-0472">Membrane</keyword>
<dbReference type="InterPro" id="IPR011129">
    <property type="entry name" value="CSD"/>
</dbReference>
<dbReference type="PANTHER" id="PTHR12962">
    <property type="entry name" value="CALCIUM-REGULATED HEAT STABLE PROTEIN CRHSP-24-RELATED"/>
    <property type="match status" value="1"/>
</dbReference>
<dbReference type="KEGG" id="tmz:Tmz1t_2482"/>
<dbReference type="Pfam" id="PF00313">
    <property type="entry name" value="CSD"/>
    <property type="match status" value="1"/>
</dbReference>
<dbReference type="CDD" id="cd04458">
    <property type="entry name" value="CSP_CDS"/>
    <property type="match status" value="1"/>
</dbReference>
<evidence type="ECO:0000313" key="4">
    <source>
        <dbReference type="EMBL" id="ACR01084.1"/>
    </source>
</evidence>
<dbReference type="AlphaFoldDB" id="C4K9K8"/>
<dbReference type="GO" id="GO:0003730">
    <property type="term" value="F:mRNA 3'-UTR binding"/>
    <property type="evidence" value="ECO:0007669"/>
    <property type="project" value="TreeGrafter"/>
</dbReference>
<dbReference type="EMBL" id="CP001281">
    <property type="protein sequence ID" value="ACR01084.1"/>
    <property type="molecule type" value="Genomic_DNA"/>
</dbReference>
<reference evidence="4 5" key="2">
    <citation type="journal article" date="2012" name="Stand. Genomic Sci.">
        <title>Complete genome sequence of Thauera aminoaromatica strain MZ1T.</title>
        <authorList>
            <person name="Jiang K."/>
            <person name="Sanseverino J."/>
            <person name="Chauhan A."/>
            <person name="Lucas S."/>
            <person name="Copeland A."/>
            <person name="Lapidus A."/>
            <person name="Del Rio T.G."/>
            <person name="Dalin E."/>
            <person name="Tice H."/>
            <person name="Bruce D."/>
            <person name="Goodwin L."/>
            <person name="Pitluck S."/>
            <person name="Sims D."/>
            <person name="Brettin T."/>
            <person name="Detter J.C."/>
            <person name="Han C."/>
            <person name="Chang Y.J."/>
            <person name="Larimer F."/>
            <person name="Land M."/>
            <person name="Hauser L."/>
            <person name="Kyrpides N.C."/>
            <person name="Mikhailova N."/>
            <person name="Moser S."/>
            <person name="Jegier P."/>
            <person name="Close D."/>
            <person name="Debruyn J.M."/>
            <person name="Wang Y."/>
            <person name="Layton A.C."/>
            <person name="Allen M.S."/>
            <person name="Sayler G.S."/>
        </authorList>
    </citation>
    <scope>NUCLEOTIDE SEQUENCE [LARGE SCALE GENOMIC DNA]</scope>
    <source>
        <strain evidence="4 5">MZ1T</strain>
    </source>
</reference>
<dbReference type="InterPro" id="IPR010718">
    <property type="entry name" value="DUF1294"/>
</dbReference>
<dbReference type="STRING" id="85643.Tmz1t_2482"/>
<name>C4K9K8_THASP</name>
<keyword evidence="1" id="KW-0597">Phosphoprotein</keyword>
<evidence type="ECO:0000259" key="3">
    <source>
        <dbReference type="PROSITE" id="PS51857"/>
    </source>
</evidence>
<dbReference type="InterPro" id="IPR052069">
    <property type="entry name" value="Ca-reg_mRNA-binding_domain"/>
</dbReference>
<dbReference type="InterPro" id="IPR002059">
    <property type="entry name" value="CSP_DNA-bd"/>
</dbReference>
<dbReference type="SMART" id="SM00357">
    <property type="entry name" value="CSP"/>
    <property type="match status" value="1"/>
</dbReference>
<dbReference type="Proteomes" id="UP000002186">
    <property type="component" value="Chromosome"/>
</dbReference>
<dbReference type="InterPro" id="IPR012340">
    <property type="entry name" value="NA-bd_OB-fold"/>
</dbReference>
<evidence type="ECO:0000256" key="2">
    <source>
        <dbReference type="SAM" id="Phobius"/>
    </source>
</evidence>
<evidence type="ECO:0000256" key="1">
    <source>
        <dbReference type="ARBA" id="ARBA00022553"/>
    </source>
</evidence>
<keyword evidence="2" id="KW-0812">Transmembrane</keyword>
<feature type="transmembrane region" description="Helical" evidence="2">
    <location>
        <begin position="144"/>
        <end position="161"/>
    </location>
</feature>
<dbReference type="HOGENOM" id="CLU_091970_0_0_4"/>
<dbReference type="GO" id="GO:0005829">
    <property type="term" value="C:cytosol"/>
    <property type="evidence" value="ECO:0007669"/>
    <property type="project" value="UniProtKB-ARBA"/>
</dbReference>
<organism evidence="4 5">
    <name type="scientific">Thauera aminoaromatica</name>
    <dbReference type="NCBI Taxonomy" id="164330"/>
    <lineage>
        <taxon>Bacteria</taxon>
        <taxon>Pseudomonadati</taxon>
        <taxon>Pseudomonadota</taxon>
        <taxon>Betaproteobacteria</taxon>
        <taxon>Rhodocyclales</taxon>
        <taxon>Zoogloeaceae</taxon>
        <taxon>Thauera</taxon>
    </lineage>
</organism>
<dbReference type="SUPFAM" id="SSF50249">
    <property type="entry name" value="Nucleic acid-binding proteins"/>
    <property type="match status" value="1"/>
</dbReference>
<gene>
    <name evidence="4" type="ordered locus">Tmz1t_2482</name>
</gene>
<keyword evidence="2" id="KW-1133">Transmembrane helix</keyword>
<dbReference type="Pfam" id="PF06961">
    <property type="entry name" value="DUF1294"/>
    <property type="match status" value="1"/>
</dbReference>
<dbReference type="eggNOG" id="COG1278">
    <property type="taxonomic scope" value="Bacteria"/>
</dbReference>
<reference evidence="5" key="1">
    <citation type="submission" date="2009-05" db="EMBL/GenBank/DDBJ databases">
        <title>Complete sequence of chromosome of Thauera sp. MZ1T.</title>
        <authorList>
            <consortium name="US DOE Joint Genome Institute"/>
            <person name="Lucas S."/>
            <person name="Copeland A."/>
            <person name="Lapidus A."/>
            <person name="Glavina del Rio T."/>
            <person name="Dalin E."/>
            <person name="Tice H."/>
            <person name="Bruce D."/>
            <person name="Goodwin L."/>
            <person name="Pitluck S."/>
            <person name="Sims D."/>
            <person name="Brettin T."/>
            <person name="Detter J.C."/>
            <person name="Han C."/>
            <person name="Larimer F."/>
            <person name="Land M."/>
            <person name="Hauser L."/>
            <person name="Kyrpides N."/>
            <person name="Mikhailova N."/>
            <person name="Sayler G.S."/>
        </authorList>
    </citation>
    <scope>NUCLEOTIDE SEQUENCE [LARGE SCALE GENOMIC DNA]</scope>
    <source>
        <strain evidence="5">MZ1T</strain>
    </source>
</reference>
<keyword evidence="4" id="KW-0238">DNA-binding</keyword>
<dbReference type="PROSITE" id="PS51857">
    <property type="entry name" value="CSD_2"/>
    <property type="match status" value="1"/>
</dbReference>
<keyword evidence="5" id="KW-1185">Reference proteome</keyword>
<feature type="transmembrane region" description="Helical" evidence="2">
    <location>
        <begin position="106"/>
        <end position="124"/>
    </location>
</feature>
<accession>C4K9K8</accession>
<dbReference type="eggNOG" id="COG3326">
    <property type="taxonomic scope" value="Bacteria"/>
</dbReference>
<sequence>MRHQGKITTWKDDKGFGFITPNGGGEPVFVHVSSLANRQRRPEGTELVSYELATDAKGRLQAKAVAFVGERAVAPAAPGRSSLPPLFAAGFVGWLGVMAWLGRLSLAVLALYAAASVVAFLAYGHDKSAAVRDAWRVKENTLHLFALLGGWPGALVAQRLFRHKSSKASFQTTYWITVVLNCAALAWLLSPHGAQTLQAVLAAI</sequence>
<dbReference type="GO" id="GO:0003677">
    <property type="term" value="F:DNA binding"/>
    <property type="evidence" value="ECO:0007669"/>
    <property type="project" value="UniProtKB-KW"/>
</dbReference>
<evidence type="ECO:0000313" key="5">
    <source>
        <dbReference type="Proteomes" id="UP000002186"/>
    </source>
</evidence>
<dbReference type="GO" id="GO:0043488">
    <property type="term" value="P:regulation of mRNA stability"/>
    <property type="evidence" value="ECO:0007669"/>
    <property type="project" value="TreeGrafter"/>
</dbReference>
<feature type="transmembrane region" description="Helical" evidence="2">
    <location>
        <begin position="173"/>
        <end position="190"/>
    </location>
</feature>
<proteinExistence type="predicted"/>